<dbReference type="RefSeq" id="WP_207071547.1">
    <property type="nucleotide sequence ID" value="NZ_JAFLND010000003.1"/>
</dbReference>
<protein>
    <submittedName>
        <fullName evidence="2">Uncharacterized protein</fullName>
    </submittedName>
</protein>
<comment type="caution">
    <text evidence="2">The sequence shown here is derived from an EMBL/GenBank/DDBJ whole genome shotgun (WGS) entry which is preliminary data.</text>
</comment>
<keyword evidence="1" id="KW-0812">Transmembrane</keyword>
<dbReference type="Proteomes" id="UP000664163">
    <property type="component" value="Unassembled WGS sequence"/>
</dbReference>
<evidence type="ECO:0000256" key="1">
    <source>
        <dbReference type="SAM" id="Phobius"/>
    </source>
</evidence>
<reference evidence="2 3" key="1">
    <citation type="submission" date="2021-03" db="EMBL/GenBank/DDBJ databases">
        <title>Muricauda sp. CAU 1631 isolated from Incheon.</title>
        <authorList>
            <person name="Kim W."/>
        </authorList>
    </citation>
    <scope>NUCLEOTIDE SEQUENCE [LARGE SCALE GENOMIC DNA]</scope>
    <source>
        <strain evidence="2 3">CAU 1631</strain>
    </source>
</reference>
<evidence type="ECO:0000313" key="2">
    <source>
        <dbReference type="EMBL" id="MBO0331145.1"/>
    </source>
</evidence>
<keyword evidence="1" id="KW-1133">Transmembrane helix</keyword>
<sequence>MFKTILKAIIPIIISALGGAMMVFSSYDDSPGGSLLGLMLIVIAGIMAIK</sequence>
<gene>
    <name evidence="2" type="ORF">J0X13_11320</name>
</gene>
<accession>A0ABS3EY10</accession>
<name>A0ABS3EY10_9FLAO</name>
<keyword evidence="3" id="KW-1185">Reference proteome</keyword>
<evidence type="ECO:0000313" key="3">
    <source>
        <dbReference type="Proteomes" id="UP000664163"/>
    </source>
</evidence>
<organism evidence="2 3">
    <name type="scientific">[Muricauda] lutisoli</name>
    <dbReference type="NCBI Taxonomy" id="2816035"/>
    <lineage>
        <taxon>Bacteria</taxon>
        <taxon>Pseudomonadati</taxon>
        <taxon>Bacteroidota</taxon>
        <taxon>Flavobacteriia</taxon>
        <taxon>Flavobacteriales</taxon>
        <taxon>Flavobacteriaceae</taxon>
        <taxon>Allomuricauda</taxon>
    </lineage>
</organism>
<feature type="transmembrane region" description="Helical" evidence="1">
    <location>
        <begin position="5"/>
        <end position="24"/>
    </location>
</feature>
<keyword evidence="1" id="KW-0472">Membrane</keyword>
<proteinExistence type="predicted"/>
<dbReference type="EMBL" id="JAFLND010000003">
    <property type="protein sequence ID" value="MBO0331145.1"/>
    <property type="molecule type" value="Genomic_DNA"/>
</dbReference>
<feature type="transmembrane region" description="Helical" evidence="1">
    <location>
        <begin position="30"/>
        <end position="49"/>
    </location>
</feature>